<evidence type="ECO:0000256" key="3">
    <source>
        <dbReference type="ARBA" id="ARBA00023315"/>
    </source>
</evidence>
<sequence length="236" mass="25884">MTSELRFEALGTLDYLAAWDLQRAIHSEVVEGVRPDTVLLLEHPPTYTAGKRTDPWERPSDSGGAPVIDVDRGGKITFHGPGQLVAYPIVRLPSHVLVVDFVRRLEEALISTCTGFGVVTARIPGRSGVWVKDEAGERKIAAIGLRVSRGVTMHGIAINGDVDMSWYDRFVPCGIADAGVTSLSRELGRDVTVAEIAPVLEREFRAYLAWEPYVSTPDYEAKPEPKRGVHLLTPTL</sequence>
<evidence type="ECO:0000313" key="11">
    <source>
        <dbReference type="EMBL" id="BBH15821.1"/>
    </source>
</evidence>
<evidence type="ECO:0000256" key="7">
    <source>
        <dbReference type="PIRSR" id="PIRSR016262-1"/>
    </source>
</evidence>
<dbReference type="RefSeq" id="WP_231998769.1">
    <property type="nucleotide sequence ID" value="NZ_AP019307.1"/>
</dbReference>
<keyword evidence="12" id="KW-1185">Reference proteome</keyword>
<dbReference type="Pfam" id="PF21948">
    <property type="entry name" value="LplA-B_cat"/>
    <property type="match status" value="1"/>
</dbReference>
<comment type="miscellaneous">
    <text evidence="5">In the reaction, the free carboxyl group of octanoic acid is attached via an amide linkage to the epsilon-amino group of a specific lysine residue of lipoyl domains of lipoate-dependent enzymes.</text>
</comment>
<evidence type="ECO:0000256" key="2">
    <source>
        <dbReference type="ARBA" id="ARBA00022679"/>
    </source>
</evidence>
<dbReference type="HAMAP" id="MF_00013">
    <property type="entry name" value="LipB"/>
    <property type="match status" value="1"/>
</dbReference>
<feature type="binding site" evidence="5 8">
    <location>
        <begin position="72"/>
        <end position="79"/>
    </location>
    <ligand>
        <name>substrate</name>
    </ligand>
</feature>
<comment type="catalytic activity">
    <reaction evidence="5 6">
        <text>octanoyl-[ACP] + L-lysyl-[protein] = N(6)-octanoyl-L-lysyl-[protein] + holo-[ACP] + H(+)</text>
        <dbReference type="Rhea" id="RHEA:17665"/>
        <dbReference type="Rhea" id="RHEA-COMP:9636"/>
        <dbReference type="Rhea" id="RHEA-COMP:9685"/>
        <dbReference type="Rhea" id="RHEA-COMP:9752"/>
        <dbReference type="Rhea" id="RHEA-COMP:9928"/>
        <dbReference type="ChEBI" id="CHEBI:15378"/>
        <dbReference type="ChEBI" id="CHEBI:29969"/>
        <dbReference type="ChEBI" id="CHEBI:64479"/>
        <dbReference type="ChEBI" id="CHEBI:78463"/>
        <dbReference type="ChEBI" id="CHEBI:78809"/>
        <dbReference type="EC" id="2.3.1.181"/>
    </reaction>
</comment>
<comment type="similarity">
    <text evidence="5 6">Belongs to the LipB family.</text>
</comment>
<evidence type="ECO:0000256" key="1">
    <source>
        <dbReference type="ARBA" id="ARBA00004821"/>
    </source>
</evidence>
<dbReference type="PANTHER" id="PTHR10993">
    <property type="entry name" value="OCTANOYLTRANSFERASE"/>
    <property type="match status" value="1"/>
</dbReference>
<accession>A0A3G9IQD0</accession>
<evidence type="ECO:0000256" key="4">
    <source>
        <dbReference type="ARBA" id="ARBA00024732"/>
    </source>
</evidence>
<dbReference type="InterPro" id="IPR045864">
    <property type="entry name" value="aa-tRNA-synth_II/BPL/LPL"/>
</dbReference>
<keyword evidence="3 5" id="KW-0012">Acyltransferase</keyword>
<keyword evidence="5" id="KW-0963">Cytoplasm</keyword>
<dbReference type="EC" id="2.3.1.181" evidence="5 6"/>
<dbReference type="UniPathway" id="UPA00538">
    <property type="reaction ID" value="UER00592"/>
</dbReference>
<dbReference type="EMBL" id="AP019307">
    <property type="protein sequence ID" value="BBH15821.1"/>
    <property type="molecule type" value="Genomic_DNA"/>
</dbReference>
<evidence type="ECO:0000256" key="8">
    <source>
        <dbReference type="PIRSR" id="PIRSR016262-2"/>
    </source>
</evidence>
<keyword evidence="2 5" id="KW-0808">Transferase</keyword>
<dbReference type="NCBIfam" id="TIGR00214">
    <property type="entry name" value="lipB"/>
    <property type="match status" value="1"/>
</dbReference>
<protein>
    <recommendedName>
        <fullName evidence="5 6">Octanoyltransferase</fullName>
        <ecNumber evidence="5 6">2.3.1.181</ecNumber>
    </recommendedName>
    <alternativeName>
        <fullName evidence="5">Lipoate-protein ligase B</fullName>
    </alternativeName>
    <alternativeName>
        <fullName evidence="5">Lipoyl/octanoyl transferase</fullName>
    </alternativeName>
    <alternativeName>
        <fullName evidence="5">Octanoyl-[acyl-carrier-protein]-protein N-octanoyltransferase</fullName>
    </alternativeName>
</protein>
<reference evidence="11 12" key="1">
    <citation type="submission" date="2018-11" db="EMBL/GenBank/DDBJ databases">
        <title>Complete genome sequence of Nocardioides baekrokdamisoli strain KCTC 39748.</title>
        <authorList>
            <person name="Kang S.W."/>
            <person name="Lee K.C."/>
            <person name="Kim K.K."/>
            <person name="Kim J.S."/>
            <person name="Kim D.S."/>
            <person name="Ko S.H."/>
            <person name="Yang S.H."/>
            <person name="Shin Y.K."/>
            <person name="Lee J.S."/>
        </authorList>
    </citation>
    <scope>NUCLEOTIDE SEQUENCE [LARGE SCALE GENOMIC DNA]</scope>
    <source>
        <strain evidence="11 12">KCTC 39748</strain>
    </source>
</reference>
<dbReference type="PANTHER" id="PTHR10993:SF7">
    <property type="entry name" value="LIPOYLTRANSFERASE 2, MITOCHONDRIAL-RELATED"/>
    <property type="match status" value="1"/>
</dbReference>
<evidence type="ECO:0000256" key="6">
    <source>
        <dbReference type="PIRNR" id="PIRNR016262"/>
    </source>
</evidence>
<dbReference type="InterPro" id="IPR004143">
    <property type="entry name" value="BPL_LPL_catalytic"/>
</dbReference>
<feature type="domain" description="BPL/LPL catalytic" evidence="10">
    <location>
        <begin position="32"/>
        <end position="212"/>
    </location>
</feature>
<feature type="active site" description="Acyl-thioester intermediate" evidence="5 7">
    <location>
        <position position="173"/>
    </location>
</feature>
<comment type="subcellular location">
    <subcellularLocation>
        <location evidence="5">Cytoplasm</location>
    </subcellularLocation>
</comment>
<dbReference type="GO" id="GO:0033819">
    <property type="term" value="F:lipoyl(octanoyl) transferase activity"/>
    <property type="evidence" value="ECO:0007669"/>
    <property type="project" value="UniProtKB-EC"/>
</dbReference>
<name>A0A3G9IQD0_9ACTN</name>
<dbReference type="AlphaFoldDB" id="A0A3G9IQD0"/>
<comment type="function">
    <text evidence="4 5 6">Catalyzes the transfer of endogenously produced octanoic acid from octanoyl-acyl-carrier-protein onto the lipoyl domains of lipoate-dependent enzymes. Lipoyl-ACP can also act as a substrate although octanoyl-ACP is likely to be the physiological substrate.</text>
</comment>
<dbReference type="Gene3D" id="3.30.930.10">
    <property type="entry name" value="Bira Bifunctional Protein, Domain 2"/>
    <property type="match status" value="1"/>
</dbReference>
<dbReference type="GO" id="GO:0009249">
    <property type="term" value="P:protein lipoylation"/>
    <property type="evidence" value="ECO:0007669"/>
    <property type="project" value="InterPro"/>
</dbReference>
<dbReference type="CDD" id="cd16444">
    <property type="entry name" value="LipB"/>
    <property type="match status" value="1"/>
</dbReference>
<comment type="pathway">
    <text evidence="1 5 6">Protein modification; protein lipoylation via endogenous pathway; protein N(6)-(lipoyl)lysine from octanoyl-[acyl-carrier-protein]: step 1/2.</text>
</comment>
<evidence type="ECO:0000313" key="12">
    <source>
        <dbReference type="Proteomes" id="UP000271573"/>
    </source>
</evidence>
<organism evidence="11 12">
    <name type="scientific">Nocardioides baekrokdamisoli</name>
    <dbReference type="NCBI Taxonomy" id="1804624"/>
    <lineage>
        <taxon>Bacteria</taxon>
        <taxon>Bacillati</taxon>
        <taxon>Actinomycetota</taxon>
        <taxon>Actinomycetes</taxon>
        <taxon>Propionibacteriales</taxon>
        <taxon>Nocardioidaceae</taxon>
        <taxon>Nocardioides</taxon>
    </lineage>
</organism>
<feature type="site" description="Lowers pKa of active site Cys" evidence="5 9">
    <location>
        <position position="139"/>
    </location>
</feature>
<dbReference type="SUPFAM" id="SSF55681">
    <property type="entry name" value="Class II aaRS and biotin synthetases"/>
    <property type="match status" value="1"/>
</dbReference>
<dbReference type="Proteomes" id="UP000271573">
    <property type="component" value="Chromosome"/>
</dbReference>
<evidence type="ECO:0000259" key="10">
    <source>
        <dbReference type="PROSITE" id="PS51733"/>
    </source>
</evidence>
<dbReference type="InterPro" id="IPR020605">
    <property type="entry name" value="Octanoyltransferase_CS"/>
</dbReference>
<proteinExistence type="inferred from homology"/>
<dbReference type="KEGG" id="nbe:Back2_01080"/>
<gene>
    <name evidence="5 11" type="primary">lipB</name>
    <name evidence="11" type="ORF">Back2_01080</name>
</gene>
<dbReference type="PROSITE" id="PS51733">
    <property type="entry name" value="BPL_LPL_CATALYTIC"/>
    <property type="match status" value="1"/>
</dbReference>
<feature type="binding site" evidence="5 8">
    <location>
        <begin position="142"/>
        <end position="144"/>
    </location>
    <ligand>
        <name>substrate</name>
    </ligand>
</feature>
<dbReference type="GO" id="GO:0005737">
    <property type="term" value="C:cytoplasm"/>
    <property type="evidence" value="ECO:0007669"/>
    <property type="project" value="UniProtKB-SubCell"/>
</dbReference>
<dbReference type="PROSITE" id="PS01313">
    <property type="entry name" value="LIPB"/>
    <property type="match status" value="1"/>
</dbReference>
<feature type="binding site" evidence="5 8">
    <location>
        <begin position="155"/>
        <end position="157"/>
    </location>
    <ligand>
        <name>substrate</name>
    </ligand>
</feature>
<dbReference type="NCBIfam" id="NF010925">
    <property type="entry name" value="PRK14345.1"/>
    <property type="match status" value="1"/>
</dbReference>
<dbReference type="InterPro" id="IPR000544">
    <property type="entry name" value="Octanoyltransferase"/>
</dbReference>
<dbReference type="PIRSF" id="PIRSF016262">
    <property type="entry name" value="LPLase"/>
    <property type="match status" value="1"/>
</dbReference>
<evidence type="ECO:0000256" key="9">
    <source>
        <dbReference type="PIRSR" id="PIRSR016262-3"/>
    </source>
</evidence>
<evidence type="ECO:0000256" key="5">
    <source>
        <dbReference type="HAMAP-Rule" id="MF_00013"/>
    </source>
</evidence>